<evidence type="ECO:0000256" key="2">
    <source>
        <dbReference type="ARBA" id="ARBA00004245"/>
    </source>
</evidence>
<dbReference type="STRING" id="543379.A0A232EWQ6"/>
<evidence type="ECO:0000259" key="10">
    <source>
        <dbReference type="PROSITE" id="PS50229"/>
    </source>
</evidence>
<dbReference type="PROSITE" id="PS50108">
    <property type="entry name" value="CRIB"/>
    <property type="match status" value="1"/>
</dbReference>
<dbReference type="SMART" id="SM00246">
    <property type="entry name" value="WH2"/>
    <property type="match status" value="2"/>
</dbReference>
<dbReference type="SUPFAM" id="SSF50729">
    <property type="entry name" value="PH domain-like"/>
    <property type="match status" value="1"/>
</dbReference>
<dbReference type="InterPro" id="IPR003124">
    <property type="entry name" value="WH2_dom"/>
</dbReference>
<keyword evidence="3" id="KW-0963">Cytoplasm</keyword>
<dbReference type="GO" id="GO:0007015">
    <property type="term" value="P:actin filament organization"/>
    <property type="evidence" value="ECO:0007669"/>
    <property type="project" value="InterPro"/>
</dbReference>
<name>A0A232EWQ6_9HYME</name>
<dbReference type="Proteomes" id="UP000215335">
    <property type="component" value="Unassembled WGS sequence"/>
</dbReference>
<keyword evidence="6" id="KW-0206">Cytoskeleton</keyword>
<dbReference type="PROSITE" id="PS50229">
    <property type="entry name" value="WH1"/>
    <property type="match status" value="1"/>
</dbReference>
<dbReference type="InterPro" id="IPR000697">
    <property type="entry name" value="WH1/EVH1_dom"/>
</dbReference>
<dbReference type="PRINTS" id="PR01217">
    <property type="entry name" value="PRICHEXTENSN"/>
</dbReference>
<keyword evidence="5" id="KW-0677">Repeat</keyword>
<feature type="compositionally biased region" description="Polar residues" evidence="8">
    <location>
        <begin position="320"/>
        <end position="330"/>
    </location>
</feature>
<sequence length="530" mass="59012">MKSGSVNEHRGSILLKPEENEQVFRLIGNRCQCLAAGIIQLYLTEPPKHNEWIKKNTGIITLIRDTSKRSFFLRLYCIQRKAMLWEHEVYNSMEYKAPFNYFHTFEAEDCMAAFNFANETDAIVLRNILIEKLNAKARRRNERHSKMEIENQRGMMLPRKNQSISTPSLGLTHNPPDNFSNGTPVAINVNRSMSNISMSKSKKKKRSHEKEAKKKLTTNDIGLPFDFRHVEHVGTDINSCRVIDPELKAFFDKVGISESHLEHQETRDFIYDFIESYGGMNAVKKEIKPASATPTNVQQQVPKPQPKLEPPPPVPARTIPVSTNALSNNSHQRKAPPLPPVQTQSQVPPPPPAVPPVHRSLPSRPPPPSAAPAPASALPPPPPPPPMPQELPSKVVTNAPPPPPLPSMGSSPRDTDNGNSANDNKHQAPDPRSMLLESIQKGVNLKKINKEETKSVTPRDPRSNLLEEIRSGITLKPVANEPRPNSATPNVAEGGLAAALTRALAERSRAMYSESEDSSEFSDNDDEWDD</sequence>
<dbReference type="InterPro" id="IPR036936">
    <property type="entry name" value="CRIB_dom_sf"/>
</dbReference>
<feature type="compositionally biased region" description="Pro residues" evidence="8">
    <location>
        <begin position="303"/>
        <end position="315"/>
    </location>
</feature>
<dbReference type="SMART" id="SM00461">
    <property type="entry name" value="WH1"/>
    <property type="match status" value="1"/>
</dbReference>
<evidence type="ECO:0000313" key="12">
    <source>
        <dbReference type="EMBL" id="OXU22778.1"/>
    </source>
</evidence>
<dbReference type="Gene3D" id="2.30.29.30">
    <property type="entry name" value="Pleckstrin-homology domain (PH domain)/Phosphotyrosine-binding domain (PTB)"/>
    <property type="match status" value="1"/>
</dbReference>
<comment type="subcellular location">
    <subcellularLocation>
        <location evidence="2">Cytoplasm</location>
        <location evidence="2">Cytoskeleton</location>
    </subcellularLocation>
    <subcellularLocation>
        <location evidence="1">Nucleus</location>
    </subcellularLocation>
</comment>
<organism evidence="12 13">
    <name type="scientific">Trichomalopsis sarcophagae</name>
    <dbReference type="NCBI Taxonomy" id="543379"/>
    <lineage>
        <taxon>Eukaryota</taxon>
        <taxon>Metazoa</taxon>
        <taxon>Ecdysozoa</taxon>
        <taxon>Arthropoda</taxon>
        <taxon>Hexapoda</taxon>
        <taxon>Insecta</taxon>
        <taxon>Pterygota</taxon>
        <taxon>Neoptera</taxon>
        <taxon>Endopterygota</taxon>
        <taxon>Hymenoptera</taxon>
        <taxon>Apocrita</taxon>
        <taxon>Proctotrupomorpha</taxon>
        <taxon>Chalcidoidea</taxon>
        <taxon>Pteromalidae</taxon>
        <taxon>Pteromalinae</taxon>
        <taxon>Trichomalopsis</taxon>
    </lineage>
</organism>
<dbReference type="Pfam" id="PF00786">
    <property type="entry name" value="PBD"/>
    <property type="match status" value="1"/>
</dbReference>
<dbReference type="FunFam" id="2.30.29.30:FF:000130">
    <property type="entry name" value="neural Wiskott-Aldrich syndrome protein"/>
    <property type="match status" value="1"/>
</dbReference>
<dbReference type="GO" id="GO:0005634">
    <property type="term" value="C:nucleus"/>
    <property type="evidence" value="ECO:0007669"/>
    <property type="project" value="UniProtKB-SubCell"/>
</dbReference>
<dbReference type="PANTHER" id="PTHR11202:SF36">
    <property type="entry name" value="ACTIN NUCLEATION-PROMOTING FACTOR WASL"/>
    <property type="match status" value="1"/>
</dbReference>
<dbReference type="CDD" id="cd00132">
    <property type="entry name" value="CRIB"/>
    <property type="match status" value="1"/>
</dbReference>
<evidence type="ECO:0000256" key="1">
    <source>
        <dbReference type="ARBA" id="ARBA00004123"/>
    </source>
</evidence>
<dbReference type="Gene3D" id="3.90.810.10">
    <property type="entry name" value="CRIB domain"/>
    <property type="match status" value="1"/>
</dbReference>
<reference evidence="12 13" key="1">
    <citation type="journal article" date="2017" name="Curr. Biol.">
        <title>The Evolution of Venom by Co-option of Single-Copy Genes.</title>
        <authorList>
            <person name="Martinson E.O."/>
            <person name="Mrinalini"/>
            <person name="Kelkar Y.D."/>
            <person name="Chang C.H."/>
            <person name="Werren J.H."/>
        </authorList>
    </citation>
    <scope>NUCLEOTIDE SEQUENCE [LARGE SCALE GENOMIC DNA]</scope>
    <source>
        <strain evidence="12 13">Alberta</strain>
        <tissue evidence="12">Whole body</tissue>
    </source>
</reference>
<dbReference type="Pfam" id="PF00568">
    <property type="entry name" value="WH1"/>
    <property type="match status" value="1"/>
</dbReference>
<dbReference type="GO" id="GO:0003779">
    <property type="term" value="F:actin binding"/>
    <property type="evidence" value="ECO:0007669"/>
    <property type="project" value="InterPro"/>
</dbReference>
<feature type="domain" description="CRIB" evidence="9">
    <location>
        <begin position="221"/>
        <end position="234"/>
    </location>
</feature>
<feature type="region of interest" description="Disordered" evidence="8">
    <location>
        <begin position="506"/>
        <end position="530"/>
    </location>
</feature>
<evidence type="ECO:0000256" key="7">
    <source>
        <dbReference type="ARBA" id="ARBA00023242"/>
    </source>
</evidence>
<dbReference type="Gene3D" id="6.10.280.150">
    <property type="match status" value="1"/>
</dbReference>
<dbReference type="OrthoDB" id="8963340at2759"/>
<evidence type="ECO:0000256" key="4">
    <source>
        <dbReference type="ARBA" id="ARBA00022553"/>
    </source>
</evidence>
<evidence type="ECO:0000256" key="3">
    <source>
        <dbReference type="ARBA" id="ARBA00022490"/>
    </source>
</evidence>
<keyword evidence="7" id="KW-0539">Nucleus</keyword>
<feature type="domain" description="WH2" evidence="11">
    <location>
        <begin position="431"/>
        <end position="448"/>
    </location>
</feature>
<dbReference type="GO" id="GO:0005856">
    <property type="term" value="C:cytoskeleton"/>
    <property type="evidence" value="ECO:0007669"/>
    <property type="project" value="UniProtKB-SubCell"/>
</dbReference>
<feature type="domain" description="WH2" evidence="11">
    <location>
        <begin position="461"/>
        <end position="478"/>
    </location>
</feature>
<protein>
    <recommendedName>
        <fullName evidence="14">WH1 domain-containing protein</fullName>
    </recommendedName>
</protein>
<dbReference type="EMBL" id="NNAY01001829">
    <property type="protein sequence ID" value="OXU22778.1"/>
    <property type="molecule type" value="Genomic_DNA"/>
</dbReference>
<gene>
    <name evidence="12" type="ORF">TSAR_011664</name>
</gene>
<feature type="compositionally biased region" description="Acidic residues" evidence="8">
    <location>
        <begin position="514"/>
        <end position="530"/>
    </location>
</feature>
<evidence type="ECO:0000256" key="6">
    <source>
        <dbReference type="ARBA" id="ARBA00023212"/>
    </source>
</evidence>
<comment type="caution">
    <text evidence="12">The sequence shown here is derived from an EMBL/GenBank/DDBJ whole genome shotgun (WGS) entry which is preliminary data.</text>
</comment>
<evidence type="ECO:0000259" key="9">
    <source>
        <dbReference type="PROSITE" id="PS50108"/>
    </source>
</evidence>
<keyword evidence="13" id="KW-1185">Reference proteome</keyword>
<evidence type="ECO:0000313" key="13">
    <source>
        <dbReference type="Proteomes" id="UP000215335"/>
    </source>
</evidence>
<feature type="domain" description="WH1" evidence="10">
    <location>
        <begin position="26"/>
        <end position="136"/>
    </location>
</feature>
<dbReference type="InterPro" id="IPR033927">
    <property type="entry name" value="WASPfam_EVH1"/>
</dbReference>
<dbReference type="CDD" id="cd01205">
    <property type="entry name" value="EVH1_WASP-like"/>
    <property type="match status" value="1"/>
</dbReference>
<dbReference type="PANTHER" id="PTHR11202">
    <property type="entry name" value="SPROUTY-RELATED, EVH1 DOMAIN-CONTAINING PROTEIN FAMILY MEMBER"/>
    <property type="match status" value="1"/>
</dbReference>
<feature type="region of interest" description="Disordered" evidence="8">
    <location>
        <begin position="289"/>
        <end position="465"/>
    </location>
</feature>
<feature type="region of interest" description="Disordered" evidence="8">
    <location>
        <begin position="193"/>
        <end position="216"/>
    </location>
</feature>
<feature type="compositionally biased region" description="Pro residues" evidence="8">
    <location>
        <begin position="363"/>
        <end position="389"/>
    </location>
</feature>
<proteinExistence type="predicted"/>
<keyword evidence="4" id="KW-0597">Phosphoprotein</keyword>
<dbReference type="InterPro" id="IPR011026">
    <property type="entry name" value="WAS_C"/>
</dbReference>
<dbReference type="PROSITE" id="PS51082">
    <property type="entry name" value="WH2"/>
    <property type="match status" value="2"/>
</dbReference>
<evidence type="ECO:0000256" key="5">
    <source>
        <dbReference type="ARBA" id="ARBA00022737"/>
    </source>
</evidence>
<feature type="compositionally biased region" description="Basic and acidic residues" evidence="8">
    <location>
        <begin position="448"/>
        <end position="465"/>
    </location>
</feature>
<dbReference type="Pfam" id="PF02205">
    <property type="entry name" value="WH2"/>
    <property type="match status" value="2"/>
</dbReference>
<evidence type="ECO:0008006" key="14">
    <source>
        <dbReference type="Google" id="ProtNLM"/>
    </source>
</evidence>
<evidence type="ECO:0000256" key="8">
    <source>
        <dbReference type="SAM" id="MobiDB-lite"/>
    </source>
</evidence>
<dbReference type="InterPro" id="IPR000095">
    <property type="entry name" value="CRIB_dom"/>
</dbReference>
<dbReference type="SUPFAM" id="SSF47912">
    <property type="entry name" value="Wiscott-Aldrich syndrome protein, WASP, C-terminal domain"/>
    <property type="match status" value="1"/>
</dbReference>
<dbReference type="AlphaFoldDB" id="A0A232EWQ6"/>
<accession>A0A232EWQ6</accession>
<dbReference type="InterPro" id="IPR011993">
    <property type="entry name" value="PH-like_dom_sf"/>
</dbReference>
<evidence type="ECO:0000259" key="11">
    <source>
        <dbReference type="PROSITE" id="PS51082"/>
    </source>
</evidence>